<gene>
    <name evidence="1" type="ORF">GCM10011340_20270</name>
</gene>
<protein>
    <submittedName>
        <fullName evidence="1">Uncharacterized protein</fullName>
    </submittedName>
</protein>
<comment type="caution">
    <text evidence="1">The sequence shown here is derived from an EMBL/GenBank/DDBJ whole genome shotgun (WGS) entry which is preliminary data.</text>
</comment>
<evidence type="ECO:0000313" key="2">
    <source>
        <dbReference type="Proteomes" id="UP000658258"/>
    </source>
</evidence>
<keyword evidence="2" id="KW-1185">Reference proteome</keyword>
<sequence>MKLKTYSPQNLPVVITGQPLIRINVKSGLISFSKMAVKELGISSSHGLQFHQDEDRPQDWYVSISAYSEPDCFSIRVKDHSLSFNCRALVQQIQDSIPNTKGMKSFRMNLSTTPMDVDGMTLYSIITKSAAA</sequence>
<proteinExistence type="predicted"/>
<organism evidence="1 2">
    <name type="scientific">Roseivirga thermotolerans</name>
    <dbReference type="NCBI Taxonomy" id="1758176"/>
    <lineage>
        <taxon>Bacteria</taxon>
        <taxon>Pseudomonadati</taxon>
        <taxon>Bacteroidota</taxon>
        <taxon>Cytophagia</taxon>
        <taxon>Cytophagales</taxon>
        <taxon>Roseivirgaceae</taxon>
        <taxon>Roseivirga</taxon>
    </lineage>
</organism>
<name>A0ABQ3I531_9BACT</name>
<dbReference type="EMBL" id="BNAG01000003">
    <property type="protein sequence ID" value="GHE65150.1"/>
    <property type="molecule type" value="Genomic_DNA"/>
</dbReference>
<dbReference type="Proteomes" id="UP000658258">
    <property type="component" value="Unassembled WGS sequence"/>
</dbReference>
<reference evidence="2" key="1">
    <citation type="journal article" date="2019" name="Int. J. Syst. Evol. Microbiol.">
        <title>The Global Catalogue of Microorganisms (GCM) 10K type strain sequencing project: providing services to taxonomists for standard genome sequencing and annotation.</title>
        <authorList>
            <consortium name="The Broad Institute Genomics Platform"/>
            <consortium name="The Broad Institute Genome Sequencing Center for Infectious Disease"/>
            <person name="Wu L."/>
            <person name="Ma J."/>
        </authorList>
    </citation>
    <scope>NUCLEOTIDE SEQUENCE [LARGE SCALE GENOMIC DNA]</scope>
    <source>
        <strain evidence="2">CGMCC 1.15111</strain>
    </source>
</reference>
<accession>A0ABQ3I531</accession>
<dbReference type="RefSeq" id="WP_189630146.1">
    <property type="nucleotide sequence ID" value="NZ_BNAG01000003.1"/>
</dbReference>
<evidence type="ECO:0000313" key="1">
    <source>
        <dbReference type="EMBL" id="GHE65150.1"/>
    </source>
</evidence>